<dbReference type="InterPro" id="IPR019933">
    <property type="entry name" value="DivIVA_domain"/>
</dbReference>
<name>A0A346Y1X7_9ACTN</name>
<sequence>MIVVIPVVVVLTGLLLWALYAEEVPAEPAPVLRPWNGIPTTADITRTDFPLAPVGYDRAAVEQHLARVAAAMDALQCAHAHITPDPDDPGAGPPPALVDTPGTQDDAMPPPDADAQVGQTPPPPPGH</sequence>
<dbReference type="OrthoDB" id="9945531at2"/>
<feature type="region of interest" description="Disordered" evidence="1">
    <location>
        <begin position="80"/>
        <end position="127"/>
    </location>
</feature>
<dbReference type="Proteomes" id="UP000264006">
    <property type="component" value="Chromosome"/>
</dbReference>
<dbReference type="KEGG" id="euz:DVS28_a3802"/>
<evidence type="ECO:0000256" key="1">
    <source>
        <dbReference type="SAM" id="MobiDB-lite"/>
    </source>
</evidence>
<reference evidence="2 3" key="1">
    <citation type="submission" date="2018-09" db="EMBL/GenBank/DDBJ databases">
        <title>Complete genome sequence of Euzebya sp. DY32-46 isolated from seawater of Pacific Ocean.</title>
        <authorList>
            <person name="Xu L."/>
            <person name="Wu Y.-H."/>
            <person name="Xu X.-W."/>
        </authorList>
    </citation>
    <scope>NUCLEOTIDE SEQUENCE [LARGE SCALE GENOMIC DNA]</scope>
    <source>
        <strain evidence="2 3">DY32-46</strain>
    </source>
</reference>
<evidence type="ECO:0000313" key="2">
    <source>
        <dbReference type="EMBL" id="AXV08474.1"/>
    </source>
</evidence>
<accession>A0A346Y1X7</accession>
<dbReference type="RefSeq" id="WP_114592813.1">
    <property type="nucleotide sequence ID" value="NZ_CP031165.1"/>
</dbReference>
<evidence type="ECO:0008006" key="4">
    <source>
        <dbReference type="Google" id="ProtNLM"/>
    </source>
</evidence>
<dbReference type="AlphaFoldDB" id="A0A346Y1X7"/>
<proteinExistence type="predicted"/>
<keyword evidence="3" id="KW-1185">Reference proteome</keyword>
<organism evidence="2 3">
    <name type="scientific">Euzebya pacifica</name>
    <dbReference type="NCBI Taxonomy" id="1608957"/>
    <lineage>
        <taxon>Bacteria</taxon>
        <taxon>Bacillati</taxon>
        <taxon>Actinomycetota</taxon>
        <taxon>Nitriliruptoria</taxon>
        <taxon>Euzebyales</taxon>
    </lineage>
</organism>
<dbReference type="NCBIfam" id="TIGR03544">
    <property type="entry name" value="DivI1A_domain"/>
    <property type="match status" value="1"/>
</dbReference>
<dbReference type="EMBL" id="CP031165">
    <property type="protein sequence ID" value="AXV08474.1"/>
    <property type="molecule type" value="Genomic_DNA"/>
</dbReference>
<gene>
    <name evidence="2" type="ORF">DVS28_a3802</name>
</gene>
<protein>
    <recommendedName>
        <fullName evidence="4">DivIVA domain-containing protein</fullName>
    </recommendedName>
</protein>
<evidence type="ECO:0000313" key="3">
    <source>
        <dbReference type="Proteomes" id="UP000264006"/>
    </source>
</evidence>